<dbReference type="PROSITE" id="PS51644">
    <property type="entry name" value="HTH_OST"/>
    <property type="match status" value="1"/>
</dbReference>
<accession>A0A9P0LGR7</accession>
<dbReference type="Pfam" id="PF12872">
    <property type="entry name" value="OST-HTH"/>
    <property type="match status" value="1"/>
</dbReference>
<dbReference type="OrthoDB" id="10034606at2759"/>
<reference evidence="2" key="1">
    <citation type="submission" date="2022-03" db="EMBL/GenBank/DDBJ databases">
        <authorList>
            <person name="Sayadi A."/>
        </authorList>
    </citation>
    <scope>NUCLEOTIDE SEQUENCE</scope>
</reference>
<evidence type="ECO:0000259" key="1">
    <source>
        <dbReference type="PROSITE" id="PS51644"/>
    </source>
</evidence>
<dbReference type="InterPro" id="IPR041966">
    <property type="entry name" value="LOTUS-like"/>
</dbReference>
<organism evidence="2 3">
    <name type="scientific">Acanthoscelides obtectus</name>
    <name type="common">Bean weevil</name>
    <name type="synonym">Bruchus obtectus</name>
    <dbReference type="NCBI Taxonomy" id="200917"/>
    <lineage>
        <taxon>Eukaryota</taxon>
        <taxon>Metazoa</taxon>
        <taxon>Ecdysozoa</taxon>
        <taxon>Arthropoda</taxon>
        <taxon>Hexapoda</taxon>
        <taxon>Insecta</taxon>
        <taxon>Pterygota</taxon>
        <taxon>Neoptera</taxon>
        <taxon>Endopterygota</taxon>
        <taxon>Coleoptera</taxon>
        <taxon>Polyphaga</taxon>
        <taxon>Cucujiformia</taxon>
        <taxon>Chrysomeloidea</taxon>
        <taxon>Chrysomelidae</taxon>
        <taxon>Bruchinae</taxon>
        <taxon>Bruchini</taxon>
        <taxon>Acanthoscelides</taxon>
    </lineage>
</organism>
<comment type="caution">
    <text evidence="2">The sequence shown here is derived from an EMBL/GenBank/DDBJ whole genome shotgun (WGS) entry which is preliminary data.</text>
</comment>
<protein>
    <recommendedName>
        <fullName evidence="1">HTH OST-type domain-containing protein</fullName>
    </recommendedName>
</protein>
<gene>
    <name evidence="2" type="ORF">ACAOBT_LOCUS23253</name>
</gene>
<dbReference type="CDD" id="cd09972">
    <property type="entry name" value="LOTUS_TDRD_OSKAR"/>
    <property type="match status" value="1"/>
</dbReference>
<evidence type="ECO:0000313" key="2">
    <source>
        <dbReference type="EMBL" id="CAH1996529.1"/>
    </source>
</evidence>
<sequence>MEKQRSDVISSIRGCLISTKGKIPLRQLEKDYRTLIGERIPYQKVGFKSLTDFIDSVPTLVLSEQNGELYVDAKINSKSAHISEMVCKQKTGKNKVFRNSVPPPRFSSLPPRNWRPKYVQKNTSYQTTSRPKAVSHNQFVDRSSYSAPSVPSKIVIPESSSFAFVVYQAYLWLRQVSCSKCTGVDENVAVKMTRSQTRQNLDQES</sequence>
<dbReference type="Proteomes" id="UP001152888">
    <property type="component" value="Unassembled WGS sequence"/>
</dbReference>
<proteinExistence type="predicted"/>
<dbReference type="EMBL" id="CAKOFQ010007261">
    <property type="protein sequence ID" value="CAH1996529.1"/>
    <property type="molecule type" value="Genomic_DNA"/>
</dbReference>
<evidence type="ECO:0000313" key="3">
    <source>
        <dbReference type="Proteomes" id="UP001152888"/>
    </source>
</evidence>
<name>A0A9P0LGR7_ACAOB</name>
<feature type="domain" description="HTH OST-type" evidence="1">
    <location>
        <begin position="4"/>
        <end position="75"/>
    </location>
</feature>
<dbReference type="InterPro" id="IPR025605">
    <property type="entry name" value="OST-HTH/LOTUS_dom"/>
</dbReference>
<dbReference type="Gene3D" id="3.30.420.610">
    <property type="entry name" value="LOTUS domain-like"/>
    <property type="match status" value="1"/>
</dbReference>
<dbReference type="AlphaFoldDB" id="A0A9P0LGR7"/>
<keyword evidence="3" id="KW-1185">Reference proteome</keyword>